<evidence type="ECO:0000256" key="1">
    <source>
        <dbReference type="ARBA" id="ARBA00022737"/>
    </source>
</evidence>
<dbReference type="PANTHER" id="PTHR47925:SF84">
    <property type="entry name" value="PENTATRICOPEPTIDE REPEAT-CONTAINING PROTEIN"/>
    <property type="match status" value="1"/>
</dbReference>
<dbReference type="InterPro" id="IPR056884">
    <property type="entry name" value="NPHP3-like_N"/>
</dbReference>
<keyword evidence="1" id="KW-0677">Repeat</keyword>
<dbReference type="Gene3D" id="1.25.40.10">
    <property type="entry name" value="Tetratricopeptide repeat domain"/>
    <property type="match status" value="6"/>
</dbReference>
<dbReference type="EMBL" id="AP022870">
    <property type="protein sequence ID" value="BCB75159.1"/>
    <property type="molecule type" value="Genomic_DNA"/>
</dbReference>
<protein>
    <recommendedName>
        <fullName evidence="6">Peptidase C14 caspase domain-containing protein</fullName>
    </recommendedName>
</protein>
<feature type="domain" description="Peptidase C14 caspase" evidence="2">
    <location>
        <begin position="17"/>
        <end position="227"/>
    </location>
</feature>
<dbReference type="PANTHER" id="PTHR47925">
    <property type="entry name" value="OS01G0913400 PROTEIN-RELATED"/>
    <property type="match status" value="1"/>
</dbReference>
<dbReference type="InterPro" id="IPR019734">
    <property type="entry name" value="TPR_rpt"/>
</dbReference>
<sequence>MEVFADLPDPASSRVVLMGVAEYASLHALPAVRNNLVGLGQALTRPQVWGLPESNLTVLGEVELKKAGEPARFVIDRLTAVAGQAEDALVVYYAGHGLPDEDGESDLYLALPTSVARQASYTALPFEQVRRAVRRSKARRKLVIIDCCYSGMAHQRAMAASDLGARFAIADTCVLTATTATRQALAPEGERYTAFTGELIRLLSTGLEDGPSVLDVGTLYAHLRQALIAKSLPEPDMRDRGLGARIAIARNLARQRAVAGGQDAAGTAATTGWGARSRYVQQVRDIAPVGGALGREQELAELADFCTTPAAGGGVDEAYVWWQAPPWAGKSALMSTFVLNPPAGVRVVSFFVTGRLAAQADSNAFTDALLEQLSTLTGQDLPGSLPPGQRDTYRRDLLDTAAAQAEQRGQRLVLVVDGLDEDHGGRPGSGIPSIASQLPKQPAHGMRIILAGRPHPPIPGDVPPDHPIRACRRRPLAPSEHAQQTAYLAKRELDELLAGDVRQRELVGVITASGGGLTLSELEELTGLAAFEVEGMLDGVCGRTLAGRADYALTQQRQLFLFAHETLRAHAEQRLGKLVTVYRDKIHQWIDSYRQRRWPPGTPAYALHGYFQMLTDQHDLERMLHLAVDPRRHDRMLDITGGDTAALTEIRTLQDRHLQATEPDLYALARLCVRRTTLADRNANIPTDLPAVWATLGHTTRAEALTNAITDPNRQAQALTALVTAAAKTGDYSRAVGLADQAEQIVHTITDLNEQAQALSTLAAAVGQASDHDRVTRLADRAEQIARTITDPYRQAQVLAPLATALAQAGDLDRAEQIARTITNPYGQAQALTDLATALAQAGHHDRAEQIAHTITNPRVQTQALAALATALAQAGHYDRATGLADRAEQIARTFTDPYEQAQVLAALATALAQAGHYDRATGLADRAEQIAHTITDPTRQARMPTALASAFAQAGHHDRAEQIARTITDPHEQARALTALAAALAQAGHHDRATGLADQAEQIAHTFTDPNQQAQVLAALARALAQAGHHDRAEQVAHTIPNSYLQALVLAALATALAQAGHHDRAEQVAHTITDPHEQAQALTDLATALAQAGHHDHATGLADQAEQIARTITDPYQQAQALTDLATALAQAGHHDRAEQIARTITDPNQQAQVLAALATALAQAGHHDRATGLADQAEQIAHTITDPNQQAQVLAALATALAQAGHHDRATGLADQAEQIAHTITDPNQQAQVLAALATALAQAGHHDRATGLADQAEQIAHTITDRNQQAWMPTALAPAFAQAGHHDRAEQIAHTITNPTQQALVLAALARVLAQAGHYDRATGLADRAEQIAHTITDPNQQAQVLAALATALAQAGHHDRAERIAHTIPYPHLQAYALTELAAQSFEARSRKLLGTALTIGDWSDSVGQLIRKGAAGNRGLLAQLTDEGVVT</sequence>
<gene>
    <name evidence="4" type="ORF">Pflav_015690</name>
</gene>
<keyword evidence="5" id="KW-1185">Reference proteome</keyword>
<dbReference type="RefSeq" id="WP_415624311.1">
    <property type="nucleotide sequence ID" value="NZ_AP022870.1"/>
</dbReference>
<accession>A0A6F8XMY3</accession>
<dbReference type="Pfam" id="PF00656">
    <property type="entry name" value="Peptidase_C14"/>
    <property type="match status" value="1"/>
</dbReference>
<dbReference type="Pfam" id="PF24883">
    <property type="entry name" value="NPHP3_N"/>
    <property type="match status" value="1"/>
</dbReference>
<dbReference type="SMART" id="SM00028">
    <property type="entry name" value="TPR"/>
    <property type="match status" value="9"/>
</dbReference>
<evidence type="ECO:0000313" key="5">
    <source>
        <dbReference type="Proteomes" id="UP000502508"/>
    </source>
</evidence>
<reference evidence="4 5" key="1">
    <citation type="submission" date="2020-03" db="EMBL/GenBank/DDBJ databases">
        <title>Whole genome shotgun sequence of Phytohabitans flavus NBRC 107702.</title>
        <authorList>
            <person name="Komaki H."/>
            <person name="Tamura T."/>
        </authorList>
    </citation>
    <scope>NUCLEOTIDE SEQUENCE [LARGE SCALE GENOMIC DNA]</scope>
    <source>
        <strain evidence="4 5">NBRC 107702</strain>
    </source>
</reference>
<dbReference type="InterPro" id="IPR011990">
    <property type="entry name" value="TPR-like_helical_dom_sf"/>
</dbReference>
<dbReference type="GO" id="GO:0004197">
    <property type="term" value="F:cysteine-type endopeptidase activity"/>
    <property type="evidence" value="ECO:0007669"/>
    <property type="project" value="InterPro"/>
</dbReference>
<dbReference type="KEGG" id="pfla:Pflav_015690"/>
<dbReference type="SUPFAM" id="SSF48452">
    <property type="entry name" value="TPR-like"/>
    <property type="match status" value="5"/>
</dbReference>
<proteinExistence type="predicted"/>
<evidence type="ECO:0000313" key="4">
    <source>
        <dbReference type="EMBL" id="BCB75159.1"/>
    </source>
</evidence>
<organism evidence="4 5">
    <name type="scientific">Phytohabitans flavus</name>
    <dbReference type="NCBI Taxonomy" id="1076124"/>
    <lineage>
        <taxon>Bacteria</taxon>
        <taxon>Bacillati</taxon>
        <taxon>Actinomycetota</taxon>
        <taxon>Actinomycetes</taxon>
        <taxon>Micromonosporales</taxon>
        <taxon>Micromonosporaceae</taxon>
    </lineage>
</organism>
<evidence type="ECO:0000259" key="2">
    <source>
        <dbReference type="Pfam" id="PF00656"/>
    </source>
</evidence>
<dbReference type="NCBIfam" id="NF047832">
    <property type="entry name" value="caspase_w_EACC1"/>
    <property type="match status" value="1"/>
</dbReference>
<dbReference type="SUPFAM" id="SSF52129">
    <property type="entry name" value="Caspase-like"/>
    <property type="match status" value="1"/>
</dbReference>
<dbReference type="InterPro" id="IPR029030">
    <property type="entry name" value="Caspase-like_dom_sf"/>
</dbReference>
<dbReference type="Proteomes" id="UP000502508">
    <property type="component" value="Chromosome"/>
</dbReference>
<evidence type="ECO:0008006" key="6">
    <source>
        <dbReference type="Google" id="ProtNLM"/>
    </source>
</evidence>
<dbReference type="GO" id="GO:0006508">
    <property type="term" value="P:proteolysis"/>
    <property type="evidence" value="ECO:0007669"/>
    <property type="project" value="InterPro"/>
</dbReference>
<evidence type="ECO:0000259" key="3">
    <source>
        <dbReference type="Pfam" id="PF24883"/>
    </source>
</evidence>
<reference evidence="4 5" key="2">
    <citation type="submission" date="2020-03" db="EMBL/GenBank/DDBJ databases">
        <authorList>
            <person name="Ichikawa N."/>
            <person name="Kimura A."/>
            <person name="Kitahashi Y."/>
            <person name="Uohara A."/>
        </authorList>
    </citation>
    <scope>NUCLEOTIDE SEQUENCE [LARGE SCALE GENOMIC DNA]</scope>
    <source>
        <strain evidence="4 5">NBRC 107702</strain>
    </source>
</reference>
<name>A0A6F8XMY3_9ACTN</name>
<dbReference type="InterPro" id="IPR011600">
    <property type="entry name" value="Pept_C14_caspase"/>
</dbReference>
<dbReference type="Gene3D" id="3.40.50.1460">
    <property type="match status" value="1"/>
</dbReference>
<feature type="domain" description="Nephrocystin 3-like N-terminal" evidence="3">
    <location>
        <begin position="317"/>
        <end position="423"/>
    </location>
</feature>